<dbReference type="Gene3D" id="2.30.60.10">
    <property type="entry name" value="Cyanovirin-N"/>
    <property type="match status" value="1"/>
</dbReference>
<feature type="compositionally biased region" description="Polar residues" evidence="2">
    <location>
        <begin position="1"/>
        <end position="21"/>
    </location>
</feature>
<protein>
    <submittedName>
        <fullName evidence="4">N-acetylmuramoyl-L-alanine amidase sle1</fullName>
    </submittedName>
</protein>
<dbReference type="SUPFAM" id="SSF51322">
    <property type="entry name" value="Cyanovirin-N"/>
    <property type="match status" value="1"/>
</dbReference>
<proteinExistence type="inferred from homology"/>
<reference evidence="4 5" key="1">
    <citation type="submission" date="2015-07" db="EMBL/GenBank/DDBJ databases">
        <title>The genome of the fungus Escovopsis weberi, a specialized disease agent of ant agriculture.</title>
        <authorList>
            <person name="de Man T.J."/>
            <person name="Stajich J.E."/>
            <person name="Kubicek C.P."/>
            <person name="Chenthamara K."/>
            <person name="Atanasova L."/>
            <person name="Druzhinina I.S."/>
            <person name="Birnbaum S."/>
            <person name="Barribeau S.M."/>
            <person name="Teiling C."/>
            <person name="Suen G."/>
            <person name="Currie C."/>
            <person name="Gerardo N.M."/>
        </authorList>
    </citation>
    <scope>NUCLEOTIDE SEQUENCE [LARGE SCALE GENOMIC DNA]</scope>
</reference>
<dbReference type="PANTHER" id="PTHR37014">
    <property type="entry name" value="EXPRESSION LETHALITY PROTEIN HEL10, PUTATIVE (AFU_ORTHOLOGUE AFUA_1G06580)-RELATED"/>
    <property type="match status" value="1"/>
</dbReference>
<evidence type="ECO:0000256" key="2">
    <source>
        <dbReference type="SAM" id="MobiDB-lite"/>
    </source>
</evidence>
<dbReference type="InterPro" id="IPR018392">
    <property type="entry name" value="LysM"/>
</dbReference>
<dbReference type="SUPFAM" id="SSF54106">
    <property type="entry name" value="LysM domain"/>
    <property type="match status" value="1"/>
</dbReference>
<feature type="domain" description="LysM" evidence="3">
    <location>
        <begin position="251"/>
        <end position="295"/>
    </location>
</feature>
<evidence type="ECO:0000313" key="4">
    <source>
        <dbReference type="EMBL" id="KOS19056.1"/>
    </source>
</evidence>
<evidence type="ECO:0000313" key="5">
    <source>
        <dbReference type="Proteomes" id="UP000053831"/>
    </source>
</evidence>
<evidence type="ECO:0000259" key="3">
    <source>
        <dbReference type="PROSITE" id="PS51782"/>
    </source>
</evidence>
<dbReference type="OrthoDB" id="2107166at2759"/>
<dbReference type="AlphaFoldDB" id="A0A0M8MTG1"/>
<comment type="similarity">
    <text evidence="1">Belongs to the secreted LysM effector family.</text>
</comment>
<dbReference type="InterPro" id="IPR036779">
    <property type="entry name" value="LysM_dom_sf"/>
</dbReference>
<accession>A0A0M8MTG1</accession>
<organism evidence="4 5">
    <name type="scientific">Escovopsis weberi</name>
    <dbReference type="NCBI Taxonomy" id="150374"/>
    <lineage>
        <taxon>Eukaryota</taxon>
        <taxon>Fungi</taxon>
        <taxon>Dikarya</taxon>
        <taxon>Ascomycota</taxon>
        <taxon>Pezizomycotina</taxon>
        <taxon>Sordariomycetes</taxon>
        <taxon>Hypocreomycetidae</taxon>
        <taxon>Hypocreales</taxon>
        <taxon>Hypocreaceae</taxon>
        <taxon>Escovopsis</taxon>
    </lineage>
</organism>
<name>A0A0M8MTG1_ESCWE</name>
<dbReference type="CDD" id="cd00118">
    <property type="entry name" value="LysM"/>
    <property type="match status" value="1"/>
</dbReference>
<dbReference type="PROSITE" id="PS51782">
    <property type="entry name" value="LYSM"/>
    <property type="match status" value="1"/>
</dbReference>
<feature type="compositionally biased region" description="Low complexity" evidence="2">
    <location>
        <begin position="174"/>
        <end position="192"/>
    </location>
</feature>
<dbReference type="Pfam" id="PF08881">
    <property type="entry name" value="CVNH"/>
    <property type="match status" value="1"/>
</dbReference>
<feature type="region of interest" description="Disordered" evidence="2">
    <location>
        <begin position="1"/>
        <end position="73"/>
    </location>
</feature>
<dbReference type="PANTHER" id="PTHR37014:SF1">
    <property type="entry name" value="EXPRESSION LETHALITY PROTEIN HEL10, PUTATIVE (AFU_ORTHOLOGUE AFUA_1G06580)-RELATED"/>
    <property type="match status" value="1"/>
</dbReference>
<dbReference type="SMART" id="SM01111">
    <property type="entry name" value="CVNH"/>
    <property type="match status" value="1"/>
</dbReference>
<feature type="region of interest" description="Disordered" evidence="2">
    <location>
        <begin position="117"/>
        <end position="199"/>
    </location>
</feature>
<dbReference type="InterPro" id="IPR011058">
    <property type="entry name" value="Cyanovirin-N"/>
</dbReference>
<dbReference type="Gene3D" id="3.10.350.10">
    <property type="entry name" value="LysM domain"/>
    <property type="match status" value="1"/>
</dbReference>
<keyword evidence="5" id="KW-1185">Reference proteome</keyword>
<feature type="compositionally biased region" description="Low complexity" evidence="2">
    <location>
        <begin position="22"/>
        <end position="62"/>
    </location>
</feature>
<dbReference type="InterPro" id="IPR036673">
    <property type="entry name" value="Cyanovirin-N_sf"/>
</dbReference>
<sequence>MSYNNWQQNDYPSGNSGAASSYYNDANNDQQQQYHHGQQQHGGYQQPPAYGQNQGYQNQGENEGQDGERGFMGAMAGGVAGAVGGGKLGGKATGHSKTSAFVGAIAGAFAGSHLQDAAHDWKEDRHDKKEEEKRREEEERRRREEERYSHDERHDDRRHDDRRDEYRHEDHHSSGSGSRSAGHFAGAFSGSSRDIRIDDDNGEWNLRASCRRGDGSYEYSTISLNRYLGNNNGSFQWVSPGSGGSGGGGAQSVTVQQGDTLRSIAARYGCSFEDIARHNNINNPDLIYPGQNLQIPGGGGNNNYNSNSAGGNFGASARDVRLTNDGQRIEASLCRQNGDWVTSSINLDERISNDNGTLRFI</sequence>
<dbReference type="Pfam" id="PF01476">
    <property type="entry name" value="LysM"/>
    <property type="match status" value="1"/>
</dbReference>
<comment type="caution">
    <text evidence="4">The sequence shown here is derived from an EMBL/GenBank/DDBJ whole genome shotgun (WGS) entry which is preliminary data.</text>
</comment>
<dbReference type="EMBL" id="LGSR01000020">
    <property type="protein sequence ID" value="KOS19056.1"/>
    <property type="molecule type" value="Genomic_DNA"/>
</dbReference>
<gene>
    <name evidence="4" type="ORF">ESCO_001123</name>
</gene>
<feature type="compositionally biased region" description="Basic and acidic residues" evidence="2">
    <location>
        <begin position="117"/>
        <end position="173"/>
    </location>
</feature>
<evidence type="ECO:0000256" key="1">
    <source>
        <dbReference type="ARBA" id="ARBA00044955"/>
    </source>
</evidence>
<dbReference type="SMART" id="SM00257">
    <property type="entry name" value="LysM"/>
    <property type="match status" value="1"/>
</dbReference>
<dbReference type="Proteomes" id="UP000053831">
    <property type="component" value="Unassembled WGS sequence"/>
</dbReference>